<protein>
    <submittedName>
        <fullName evidence="1">Uncharacterized protein</fullName>
    </submittedName>
</protein>
<evidence type="ECO:0000313" key="1">
    <source>
        <dbReference type="EMBL" id="SEA56198.1"/>
    </source>
</evidence>
<gene>
    <name evidence="1" type="ORF">SAMN04487924_10888</name>
</gene>
<organism evidence="1 2">
    <name type="scientific">Bacteroides xylanisolvens</name>
    <dbReference type="NCBI Taxonomy" id="371601"/>
    <lineage>
        <taxon>Bacteria</taxon>
        <taxon>Pseudomonadati</taxon>
        <taxon>Bacteroidota</taxon>
        <taxon>Bacteroidia</taxon>
        <taxon>Bacteroidales</taxon>
        <taxon>Bacteroidaceae</taxon>
        <taxon>Bacteroides</taxon>
    </lineage>
</organism>
<proteinExistence type="predicted"/>
<dbReference type="EMBL" id="FNRP01000008">
    <property type="protein sequence ID" value="SEA56198.1"/>
    <property type="molecule type" value="Genomic_DNA"/>
</dbReference>
<accession>A0A1H4C757</accession>
<reference evidence="1 2" key="1">
    <citation type="submission" date="2016-10" db="EMBL/GenBank/DDBJ databases">
        <authorList>
            <person name="de Groot N.N."/>
        </authorList>
    </citation>
    <scope>NUCLEOTIDE SEQUENCE [LARGE SCALE GENOMIC DNA]</scope>
    <source>
        <strain evidence="1 2">NLAE-zl-G339</strain>
    </source>
</reference>
<dbReference type="Proteomes" id="UP000183040">
    <property type="component" value="Unassembled WGS sequence"/>
</dbReference>
<sequence>MYIFSGTPSRDRRIKRDSGLARPFLFLQKNICFAVQIPRKLDICMKTYIILSSKNDSSILDRQVRDCPDVSEKTVPQRIPRRYKEDIKRLQEKYDLHEGLVINVSLKEFRGICERDYPKIEAYLGLKKYLLRTFGVTLNIHSQKTKGDFDKNTDEP</sequence>
<dbReference type="AlphaFoldDB" id="A0A1H4C757"/>
<evidence type="ECO:0000313" key="2">
    <source>
        <dbReference type="Proteomes" id="UP000183040"/>
    </source>
</evidence>
<name>A0A1H4C757_9BACE</name>